<evidence type="ECO:0000313" key="11">
    <source>
        <dbReference type="EMBL" id="KAH3680630.1"/>
    </source>
</evidence>
<dbReference type="AlphaFoldDB" id="A0A9P8TJ76"/>
<dbReference type="GO" id="GO:0016592">
    <property type="term" value="C:mediator complex"/>
    <property type="evidence" value="ECO:0007669"/>
    <property type="project" value="UniProtKB-UniRule"/>
</dbReference>
<dbReference type="Pfam" id="PF08638">
    <property type="entry name" value="Med14"/>
    <property type="match status" value="1"/>
</dbReference>
<reference evidence="11" key="1">
    <citation type="journal article" date="2021" name="Open Biol.">
        <title>Shared evolutionary footprints suggest mitochondrial oxidative damage underlies multiple complex I losses in fungi.</title>
        <authorList>
            <person name="Schikora-Tamarit M.A."/>
            <person name="Marcet-Houben M."/>
            <person name="Nosek J."/>
            <person name="Gabaldon T."/>
        </authorList>
    </citation>
    <scope>NUCLEOTIDE SEQUENCE</scope>
    <source>
        <strain evidence="11">CBS6341</strain>
    </source>
</reference>
<dbReference type="EMBL" id="JAEUBF010000079">
    <property type="protein sequence ID" value="KAH3680630.1"/>
    <property type="molecule type" value="Genomic_DNA"/>
</dbReference>
<evidence type="ECO:0000313" key="12">
    <source>
        <dbReference type="Proteomes" id="UP000769528"/>
    </source>
</evidence>
<comment type="similarity">
    <text evidence="2 9">Belongs to the Mediator complex subunit 14 family.</text>
</comment>
<sequence>MDTKVEHTQQQEPPELAHITTNIIPLSTVLRKFSEFSYAELSHVIQTQPNNDAKKKKLLELIVYLRQEYMRLYVLTKWSKISAKDFTKLIDILAWLRQQTDYFTNLIWAVKSINQSLLSAKLPNPDLITALEVLNNGRPTLPTHNLLESRITTKKILETLEDLNVVISMKFALVENLPDEFKDYSIKDGRISIFTKDYKFELSAIDENSPFFIINFKFINFDHDQNNDQGINIGNNPQVSKHLIKICNEILRADNFQELHRVLTNYTNTVKLYLIHTKLNELKNIKHVYHADKFQIVVNYWINSFVFKNSYIEIGLSKKTEKICYKWYKQGEFQELFEDVDHVEDFLKEIYYKHSQKSLKKIENLTVNKSVLQINELTGIFYFKNSTPTLNNFLKKLNLDDFNNINENLRSLRRDLKFNEASTILNITGWIQNDLIKLNLNDFKKISQSMLNGLDVDESSNNIHNGKNWKFFTRNEWPSNWCLMLFIDNKIKPFIGNVRSIMGQSSLISFTELNIEFFEYKTSKNLINYVSKKIMIHLITQELKNSEYKVVEESNLIIVKTDTFIKIPDCSDVTYLSFKIDDPIKKTMLIKVKSRLNKEIKIEDFPIGSNGVFELSETIEFKSVSILKNFIDKLEKLSKIIELINFLKLEKLNLVNVKLDELTFKYGDHLCTLKDDLKIQLPPNNPHNVYAASIQKFNEYIRTSSQNKADSVGKIFKYLQDSSELVTKLRKFSEIAENQFLSNYDLSKLSYQVVFKNPTFFSILYYKKNSSNRIAIELTVEIKLNDQNEFIYLFKISGDDQSKFKQDFAITGSFSSKEFSDVLPLNDSLLVGSKGLNNTLDYFHNKFLSL</sequence>
<comment type="function">
    <text evidence="9">Component of the Mediator complex, a coactivator involved in the regulated transcription of nearly all RNA polymerase II-dependent genes. Mediator functions as a bridge to convey information from gene-specific regulatory proteins to the basal RNA polymerase II transcription machinery. Mediator is recruited to promoters by direct interactions with regulatory proteins and serves as a scaffold for the assembly of a functional preinitiation complex with RNA polymerase II and the general transcription factors.</text>
</comment>
<evidence type="ECO:0000256" key="2">
    <source>
        <dbReference type="ARBA" id="ARBA00007813"/>
    </source>
</evidence>
<gene>
    <name evidence="11" type="ORF">WICMUC_000222</name>
</gene>
<dbReference type="PANTHER" id="PTHR12809">
    <property type="entry name" value="MEDIATOR COMPLEX SUBUNIT"/>
    <property type="match status" value="1"/>
</dbReference>
<dbReference type="InterPro" id="IPR013947">
    <property type="entry name" value="Mediator_Med14"/>
</dbReference>
<organism evidence="11 12">
    <name type="scientific">Wickerhamomyces mucosus</name>
    <dbReference type="NCBI Taxonomy" id="1378264"/>
    <lineage>
        <taxon>Eukaryota</taxon>
        <taxon>Fungi</taxon>
        <taxon>Dikarya</taxon>
        <taxon>Ascomycota</taxon>
        <taxon>Saccharomycotina</taxon>
        <taxon>Saccharomycetes</taxon>
        <taxon>Phaffomycetales</taxon>
        <taxon>Wickerhamomycetaceae</taxon>
        <taxon>Wickerhamomyces</taxon>
    </lineage>
</organism>
<evidence type="ECO:0000256" key="3">
    <source>
        <dbReference type="ARBA" id="ARBA00019619"/>
    </source>
</evidence>
<evidence type="ECO:0000256" key="5">
    <source>
        <dbReference type="ARBA" id="ARBA00023159"/>
    </source>
</evidence>
<dbReference type="PANTHER" id="PTHR12809:SF2">
    <property type="entry name" value="MEDIATOR OF RNA POLYMERASE II TRANSCRIPTION SUBUNIT 14"/>
    <property type="match status" value="1"/>
</dbReference>
<evidence type="ECO:0000259" key="10">
    <source>
        <dbReference type="Pfam" id="PF08638"/>
    </source>
</evidence>
<feature type="domain" description="Mediator complex subunit MED14 N-terminal" evidence="10">
    <location>
        <begin position="24"/>
        <end position="202"/>
    </location>
</feature>
<evidence type="ECO:0000256" key="7">
    <source>
        <dbReference type="ARBA" id="ARBA00023242"/>
    </source>
</evidence>
<evidence type="ECO:0000256" key="6">
    <source>
        <dbReference type="ARBA" id="ARBA00023163"/>
    </source>
</evidence>
<accession>A0A9P8TJ76</accession>
<dbReference type="GO" id="GO:0006357">
    <property type="term" value="P:regulation of transcription by RNA polymerase II"/>
    <property type="evidence" value="ECO:0007669"/>
    <property type="project" value="InterPro"/>
</dbReference>
<evidence type="ECO:0000256" key="8">
    <source>
        <dbReference type="ARBA" id="ARBA00032007"/>
    </source>
</evidence>
<keyword evidence="4 9" id="KW-0805">Transcription regulation</keyword>
<name>A0A9P8TJ76_9ASCO</name>
<evidence type="ECO:0000256" key="1">
    <source>
        <dbReference type="ARBA" id="ARBA00004123"/>
    </source>
</evidence>
<evidence type="ECO:0000256" key="9">
    <source>
        <dbReference type="RuleBase" id="RU365082"/>
    </source>
</evidence>
<keyword evidence="12" id="KW-1185">Reference proteome</keyword>
<comment type="subcellular location">
    <subcellularLocation>
        <location evidence="1 9">Nucleus</location>
    </subcellularLocation>
</comment>
<dbReference type="GO" id="GO:0070847">
    <property type="term" value="C:core mediator complex"/>
    <property type="evidence" value="ECO:0007669"/>
    <property type="project" value="TreeGrafter"/>
</dbReference>
<keyword evidence="5 9" id="KW-0010">Activator</keyword>
<dbReference type="GO" id="GO:0003712">
    <property type="term" value="F:transcription coregulator activity"/>
    <property type="evidence" value="ECO:0007669"/>
    <property type="project" value="UniProtKB-UniRule"/>
</dbReference>
<evidence type="ECO:0000256" key="4">
    <source>
        <dbReference type="ARBA" id="ARBA00023015"/>
    </source>
</evidence>
<dbReference type="OrthoDB" id="205099at2759"/>
<proteinExistence type="inferred from homology"/>
<keyword evidence="6 9" id="KW-0804">Transcription</keyword>
<protein>
    <recommendedName>
        <fullName evidence="3 9">Mediator of RNA polymerase II transcription subunit 14</fullName>
    </recommendedName>
    <alternativeName>
        <fullName evidence="8 9">Mediator complex subunit 14</fullName>
    </alternativeName>
</protein>
<comment type="subunit">
    <text evidence="9">Component of the Mediator complex.</text>
</comment>
<dbReference type="InterPro" id="IPR055122">
    <property type="entry name" value="Med14_N"/>
</dbReference>
<reference evidence="11" key="2">
    <citation type="submission" date="2021-01" db="EMBL/GenBank/DDBJ databases">
        <authorList>
            <person name="Schikora-Tamarit M.A."/>
        </authorList>
    </citation>
    <scope>NUCLEOTIDE SEQUENCE</scope>
    <source>
        <strain evidence="11">CBS6341</strain>
    </source>
</reference>
<dbReference type="Proteomes" id="UP000769528">
    <property type="component" value="Unassembled WGS sequence"/>
</dbReference>
<keyword evidence="7 9" id="KW-0539">Nucleus</keyword>
<comment type="caution">
    <text evidence="11">The sequence shown here is derived from an EMBL/GenBank/DDBJ whole genome shotgun (WGS) entry which is preliminary data.</text>
</comment>